<dbReference type="AlphaFoldDB" id="A0A151GUY2"/>
<sequence>MLHGLYNNCNCYNNPCGNNSNYPWSFSGYIDDPTSFWVHIGLHNVCNYHHGAKSWDHNNYNSWAYAGYFDDPPYRRMSHGLRYNSAKPWDHNNHNSWAYAGNVDDPPYRRMLNGLHNDYNHHHNPSGNNIDHACPVTTTRGASATTRTTEGPTEGTTTIPPPTDCTTKCVTSIVITTTPKCTLKPTTFRLAATVTAGAQTTWVVPACATEMQIAIAGGGGGNAYFDVGGTMRTGVGGLIRGSIPVSPGQVIRAIAGGKGTGPNGGTSAYGRGGNGIPETHYLTGWAGGGGGASAIYLDGVLLAVAGGGGGDRYAGGTYFPNLDWVSIPGYLSGTSTHTFKYTGHWISNDEQLITGYQTSCVEMEAKGTANWWELDDQMTPGGFYFVAQGGYPGMNGQPGAGGKTFIRRSFMVPYAKYTFGNPGNGNNGGDGVKAPGTWYQRNTKVTFSGGSGGGGGGYGGGGSGSTLWYTYTNTDPAYASINNMGSVIGLGGGGGGNFRSPKLSTSSATLEQPGMFAGTANVTFT</sequence>
<organism evidence="1 2">
    <name type="scientific">Drechmeria coniospora</name>
    <name type="common">Nematophagous fungus</name>
    <name type="synonym">Meria coniospora</name>
    <dbReference type="NCBI Taxonomy" id="98403"/>
    <lineage>
        <taxon>Eukaryota</taxon>
        <taxon>Fungi</taxon>
        <taxon>Dikarya</taxon>
        <taxon>Ascomycota</taxon>
        <taxon>Pezizomycotina</taxon>
        <taxon>Sordariomycetes</taxon>
        <taxon>Hypocreomycetidae</taxon>
        <taxon>Hypocreales</taxon>
        <taxon>Ophiocordycipitaceae</taxon>
        <taxon>Drechmeria</taxon>
    </lineage>
</organism>
<evidence type="ECO:0000313" key="1">
    <source>
        <dbReference type="EMBL" id="KYK60898.1"/>
    </source>
</evidence>
<accession>A0A151GUY2</accession>
<keyword evidence="2" id="KW-1185">Reference proteome</keyword>
<name>A0A151GUY2_DRECN</name>
<dbReference type="Proteomes" id="UP000076580">
    <property type="component" value="Chromosome 01"/>
</dbReference>
<dbReference type="GeneID" id="63714680"/>
<protein>
    <submittedName>
        <fullName evidence="1">Uncharacterized protein</fullName>
    </submittedName>
</protein>
<dbReference type="RefSeq" id="XP_040660250.1">
    <property type="nucleotide sequence ID" value="XM_040799367.1"/>
</dbReference>
<comment type="caution">
    <text evidence="1">The sequence shown here is derived from an EMBL/GenBank/DDBJ whole genome shotgun (WGS) entry which is preliminary data.</text>
</comment>
<reference evidence="1 2" key="1">
    <citation type="journal article" date="2016" name="Sci. Rep.">
        <title>Insights into Adaptations to a Near-Obligate Nematode Endoparasitic Lifestyle from the Finished Genome of Drechmeria coniospora.</title>
        <authorList>
            <person name="Zhang L."/>
            <person name="Zhou Z."/>
            <person name="Guo Q."/>
            <person name="Fokkens L."/>
            <person name="Miskei M."/>
            <person name="Pocsi I."/>
            <person name="Zhang W."/>
            <person name="Chen M."/>
            <person name="Wang L."/>
            <person name="Sun Y."/>
            <person name="Donzelli B.G."/>
            <person name="Gibson D.M."/>
            <person name="Nelson D.R."/>
            <person name="Luo J.G."/>
            <person name="Rep M."/>
            <person name="Liu H."/>
            <person name="Yang S."/>
            <person name="Wang J."/>
            <person name="Krasnoff S.B."/>
            <person name="Xu Y."/>
            <person name="Molnar I."/>
            <person name="Lin M."/>
        </authorList>
    </citation>
    <scope>NUCLEOTIDE SEQUENCE [LARGE SCALE GENOMIC DNA]</scope>
    <source>
        <strain evidence="1 2">ARSEF 6962</strain>
    </source>
</reference>
<proteinExistence type="predicted"/>
<gene>
    <name evidence="1" type="ORF">DCS_02037</name>
</gene>
<dbReference type="EMBL" id="LAYC01000001">
    <property type="protein sequence ID" value="KYK60898.1"/>
    <property type="molecule type" value="Genomic_DNA"/>
</dbReference>
<dbReference type="InParanoid" id="A0A151GUY2"/>
<evidence type="ECO:0000313" key="2">
    <source>
        <dbReference type="Proteomes" id="UP000076580"/>
    </source>
</evidence>